<proteinExistence type="predicted"/>
<dbReference type="RefSeq" id="XP_020134512.1">
    <property type="nucleotide sequence ID" value="XM_020274102.1"/>
</dbReference>
<dbReference type="STRING" id="236234.A0A1J9SH45"/>
<feature type="transmembrane region" description="Helical" evidence="2">
    <location>
        <begin position="555"/>
        <end position="576"/>
    </location>
</feature>
<keyword evidence="5" id="KW-1185">Reference proteome</keyword>
<dbReference type="GeneID" id="31014363"/>
<keyword evidence="2" id="KW-0812">Transmembrane</keyword>
<dbReference type="GO" id="GO:0003676">
    <property type="term" value="F:nucleic acid binding"/>
    <property type="evidence" value="ECO:0007669"/>
    <property type="project" value="InterPro"/>
</dbReference>
<evidence type="ECO:0000256" key="1">
    <source>
        <dbReference type="SAM" id="MobiDB-lite"/>
    </source>
</evidence>
<name>A0A1J9SH45_9PEZI</name>
<dbReference type="Proteomes" id="UP000183809">
    <property type="component" value="Unassembled WGS sequence"/>
</dbReference>
<feature type="region of interest" description="Disordered" evidence="1">
    <location>
        <begin position="1"/>
        <end position="54"/>
    </location>
</feature>
<dbReference type="PANTHER" id="PTHR35041:SF6">
    <property type="entry name" value="FORMYLMETHIONINE DEFORMYLASE-LIKE PROTEIN-RELATED"/>
    <property type="match status" value="1"/>
</dbReference>
<evidence type="ECO:0000259" key="3">
    <source>
        <dbReference type="PROSITE" id="PS50174"/>
    </source>
</evidence>
<dbReference type="AlphaFoldDB" id="A0A1J9SH45"/>
<protein>
    <submittedName>
        <fullName evidence="4">Formylmethionine deformylase-like protein</fullName>
    </submittedName>
</protein>
<feature type="domain" description="G-patch" evidence="3">
    <location>
        <begin position="629"/>
        <end position="660"/>
    </location>
</feature>
<feature type="transmembrane region" description="Helical" evidence="2">
    <location>
        <begin position="110"/>
        <end position="131"/>
    </location>
</feature>
<comment type="caution">
    <text evidence="4">The sequence shown here is derived from an EMBL/GenBank/DDBJ whole genome shotgun (WGS) entry which is preliminary data.</text>
</comment>
<feature type="transmembrane region" description="Helical" evidence="2">
    <location>
        <begin position="66"/>
        <end position="89"/>
    </location>
</feature>
<organism evidence="4 5">
    <name type="scientific">Diplodia corticola</name>
    <dbReference type="NCBI Taxonomy" id="236234"/>
    <lineage>
        <taxon>Eukaryota</taxon>
        <taxon>Fungi</taxon>
        <taxon>Dikarya</taxon>
        <taxon>Ascomycota</taxon>
        <taxon>Pezizomycotina</taxon>
        <taxon>Dothideomycetes</taxon>
        <taxon>Dothideomycetes incertae sedis</taxon>
        <taxon>Botryosphaeriales</taxon>
        <taxon>Botryosphaeriaceae</taxon>
        <taxon>Diplodia</taxon>
    </lineage>
</organism>
<gene>
    <name evidence="4" type="ORF">BKCO1_3000204</name>
</gene>
<keyword evidence="2" id="KW-0472">Membrane</keyword>
<accession>A0A1J9SH45</accession>
<evidence type="ECO:0000256" key="2">
    <source>
        <dbReference type="SAM" id="Phobius"/>
    </source>
</evidence>
<evidence type="ECO:0000313" key="4">
    <source>
        <dbReference type="EMBL" id="OJD38901.1"/>
    </source>
</evidence>
<dbReference type="InterPro" id="IPR000467">
    <property type="entry name" value="G_patch_dom"/>
</dbReference>
<keyword evidence="2" id="KW-1133">Transmembrane helix</keyword>
<feature type="compositionally biased region" description="Polar residues" evidence="1">
    <location>
        <begin position="15"/>
        <end position="31"/>
    </location>
</feature>
<evidence type="ECO:0000313" key="5">
    <source>
        <dbReference type="Proteomes" id="UP000183809"/>
    </source>
</evidence>
<dbReference type="OrthoDB" id="5322539at2759"/>
<feature type="compositionally biased region" description="Basic and acidic residues" evidence="1">
    <location>
        <begin position="32"/>
        <end position="48"/>
    </location>
</feature>
<dbReference type="PROSITE" id="PS50174">
    <property type="entry name" value="G_PATCH"/>
    <property type="match status" value="1"/>
</dbReference>
<sequence length="660" mass="73259">MSFLQTRNPLEPRQTDPNNSPVLNISATWSESSKEPRVSSRGTEESKNPLRHNSQKPWEHHFEAPLFMVMLLVVGIAVSIGHHFFYHWLSGQEVQSADRQQWALRIGNAFAFLAKCCFCSAANFAFTQWLWKTLRAKFITIQVGRCSQESKLEQCWQLLHGKLTSDHVHRKATYTVVRRCIPLITLVTPATLSVKADLAQSPVVTDVPVPLAPQDIIPLKELLSIWVKTQGVIVHSDITIGNHRVAEEFKKLTLSSAIFGQLFSLPQPFTDADSSYTVDFVAPGIKCDNSSHALFRDVTVAALRSQGYSTKVDSHDSHFLNVSRINFDELEYSHGQSRTQIGYFARIPGANDDAMDFGLANGTRNEIHIVVAGHTPTTHATVPTFLTCQLWNVSRTANISTTNGVQSVQVTGTKLLNKFDRAFQPLYPEDVEKDTFATEEVFYTAFFLGMAKRLLGFIGTTKIQDSVVSDPPASIQETVLTSSTEYVAMARNISTYYSSSSAIDSDRPLAMMIEELAQNISLNLMTRDFFSKRVPWNVTRVDRITVYTYDPRNLLLAYGIATVSTFLMVCAGFFAYRSNGASYSSAVSTFICTTQNPDIKDIISDQTSGAQPLPADIAKTKLRFGIVKRRETGGGMLSQRGWTETIGFGVEGTVGALSPL</sequence>
<dbReference type="EMBL" id="MNUE01000003">
    <property type="protein sequence ID" value="OJD38901.1"/>
    <property type="molecule type" value="Genomic_DNA"/>
</dbReference>
<dbReference type="PANTHER" id="PTHR35041">
    <property type="entry name" value="MEDIATOR OF RNA POLYMERASE II TRANSCRIPTION SUBUNIT 1"/>
    <property type="match status" value="1"/>
</dbReference>
<reference evidence="4 5" key="1">
    <citation type="submission" date="2016-10" db="EMBL/GenBank/DDBJ databases">
        <title>Proteomics and genomics reveal pathogen-plant mechanisms compatible with a hemibiotrophic lifestyle of Diplodia corticola.</title>
        <authorList>
            <person name="Fernandes I."/>
            <person name="De Jonge R."/>
            <person name="Van De Peer Y."/>
            <person name="Devreese B."/>
            <person name="Alves A."/>
            <person name="Esteves A.C."/>
        </authorList>
    </citation>
    <scope>NUCLEOTIDE SEQUENCE [LARGE SCALE GENOMIC DNA]</scope>
    <source>
        <strain evidence="4 5">CBS 112549</strain>
    </source>
</reference>